<dbReference type="RefSeq" id="WP_115150889.1">
    <property type="nucleotide sequence ID" value="NZ_UGPP01000001.1"/>
</dbReference>
<feature type="transmembrane region" description="Helical" evidence="3">
    <location>
        <begin position="298"/>
        <end position="317"/>
    </location>
</feature>
<feature type="transmembrane region" description="Helical" evidence="3">
    <location>
        <begin position="379"/>
        <end position="398"/>
    </location>
</feature>
<feature type="transmembrane region" description="Helical" evidence="3">
    <location>
        <begin position="271"/>
        <end position="291"/>
    </location>
</feature>
<sequence>MEKLLWKEKLSYGIGAYGKDFIYNMIAAFLMIFYTDVVGVSLIFVSTLFLVVRIVDAITNLFMGWLVDNTKTKWGKFRPWILIGTIINSFVLILLYLNPATFLQGILINIWCIVTYLLWSLTYTLMDVPFWAMIPAFSNDAKVRNEISMLSRLFATFGGQMMSTIGLLVIACLGVNMGASESDGYLRFAVIVAIVFNICEIICVRNVSEHVVIKNKRDIKLSEVLNFLKENDQLLIIIFMTILQQIAVFLWTGMNIYFFKYVVCHEEWFSIFGIVNFIVGSIGLIAFPFLANKFSRKVVYILSAVLLVLGLLGMFFVGDDHKASVVLFFSVASLFCLGNALAGVSTTVMLADTVDYGEYKCGVRSEAIVFSVQTFTAKFGSAIAGFIGAMVLSLVGYVPNAVQTPETVLGLRVMMFIMSALLIMVILCLYLKFYKLNGSFYFNILKELSKRREKISLD</sequence>
<accession>A0A378NQM3</accession>
<dbReference type="STRING" id="1122216.GCA_000423385_01921"/>
<name>A0A378NQM3_9FIRM</name>
<dbReference type="InterPro" id="IPR001927">
    <property type="entry name" value="Na/Gal_symport"/>
</dbReference>
<feature type="transmembrane region" description="Helical" evidence="3">
    <location>
        <begin position="50"/>
        <end position="67"/>
    </location>
</feature>
<dbReference type="CDD" id="cd17332">
    <property type="entry name" value="MFS_MelB_like"/>
    <property type="match status" value="1"/>
</dbReference>
<keyword evidence="2" id="KW-0769">Symport</keyword>
<protein>
    <submittedName>
        <fullName evidence="4">Thiomethylgalactoside permease II</fullName>
    </submittedName>
</protein>
<evidence type="ECO:0000256" key="3">
    <source>
        <dbReference type="SAM" id="Phobius"/>
    </source>
</evidence>
<evidence type="ECO:0000256" key="2">
    <source>
        <dbReference type="ARBA" id="ARBA00022847"/>
    </source>
</evidence>
<keyword evidence="3" id="KW-0812">Transmembrane</keyword>
<dbReference type="PANTHER" id="PTHR11328:SF36">
    <property type="entry name" value="MELIBIOSE PERMEASE"/>
    <property type="match status" value="1"/>
</dbReference>
<reference evidence="4 5" key="1">
    <citation type="submission" date="2018-06" db="EMBL/GenBank/DDBJ databases">
        <authorList>
            <consortium name="Pathogen Informatics"/>
            <person name="Doyle S."/>
        </authorList>
    </citation>
    <scope>NUCLEOTIDE SEQUENCE [LARGE SCALE GENOMIC DNA]</scope>
    <source>
        <strain evidence="4 5">NCTC10571</strain>
    </source>
</reference>
<evidence type="ECO:0000256" key="1">
    <source>
        <dbReference type="ARBA" id="ARBA00022448"/>
    </source>
</evidence>
<feature type="transmembrane region" description="Helical" evidence="3">
    <location>
        <begin position="79"/>
        <end position="96"/>
    </location>
</feature>
<feature type="transmembrane region" description="Helical" evidence="3">
    <location>
        <begin position="108"/>
        <end position="132"/>
    </location>
</feature>
<feature type="transmembrane region" description="Helical" evidence="3">
    <location>
        <begin position="185"/>
        <end position="207"/>
    </location>
</feature>
<feature type="transmembrane region" description="Helical" evidence="3">
    <location>
        <begin position="153"/>
        <end position="179"/>
    </location>
</feature>
<feature type="transmembrane region" description="Helical" evidence="3">
    <location>
        <begin position="21"/>
        <end position="44"/>
    </location>
</feature>
<keyword evidence="3" id="KW-1133">Transmembrane helix</keyword>
<dbReference type="GO" id="GO:0006814">
    <property type="term" value="P:sodium ion transport"/>
    <property type="evidence" value="ECO:0007669"/>
    <property type="project" value="InterPro"/>
</dbReference>
<dbReference type="NCBIfam" id="TIGR00792">
    <property type="entry name" value="gph"/>
    <property type="match status" value="1"/>
</dbReference>
<proteinExistence type="predicted"/>
<feature type="transmembrane region" description="Helical" evidence="3">
    <location>
        <begin position="410"/>
        <end position="431"/>
    </location>
</feature>
<gene>
    <name evidence="4" type="primary">melB_1</name>
    <name evidence="4" type="ORF">NCTC10571_00248</name>
</gene>
<feature type="transmembrane region" description="Helical" evidence="3">
    <location>
        <begin position="234"/>
        <end position="259"/>
    </location>
</feature>
<keyword evidence="1" id="KW-0813">Transport</keyword>
<dbReference type="Pfam" id="PF13347">
    <property type="entry name" value="MFS_2"/>
    <property type="match status" value="1"/>
</dbReference>
<dbReference type="SUPFAM" id="SSF103473">
    <property type="entry name" value="MFS general substrate transporter"/>
    <property type="match status" value="1"/>
</dbReference>
<dbReference type="PANTHER" id="PTHR11328">
    <property type="entry name" value="MAJOR FACILITATOR SUPERFAMILY DOMAIN-CONTAINING PROTEIN"/>
    <property type="match status" value="1"/>
</dbReference>
<dbReference type="AlphaFoldDB" id="A0A378NQM3"/>
<dbReference type="GO" id="GO:0008643">
    <property type="term" value="P:carbohydrate transport"/>
    <property type="evidence" value="ECO:0007669"/>
    <property type="project" value="InterPro"/>
</dbReference>
<evidence type="ECO:0000313" key="5">
    <source>
        <dbReference type="Proteomes" id="UP000255234"/>
    </source>
</evidence>
<feature type="transmembrane region" description="Helical" evidence="3">
    <location>
        <begin position="323"/>
        <end position="342"/>
    </location>
</feature>
<keyword evidence="3" id="KW-0472">Membrane</keyword>
<dbReference type="GO" id="GO:0005886">
    <property type="term" value="C:plasma membrane"/>
    <property type="evidence" value="ECO:0007669"/>
    <property type="project" value="TreeGrafter"/>
</dbReference>
<dbReference type="EMBL" id="UGPP01000001">
    <property type="protein sequence ID" value="STY70137.1"/>
    <property type="molecule type" value="Genomic_DNA"/>
</dbReference>
<dbReference type="Gene3D" id="1.20.1250.20">
    <property type="entry name" value="MFS general substrate transporter like domains"/>
    <property type="match status" value="2"/>
</dbReference>
<evidence type="ECO:0000313" key="4">
    <source>
        <dbReference type="EMBL" id="STY70137.1"/>
    </source>
</evidence>
<organism evidence="4 5">
    <name type="scientific">Megamonas hypermegale</name>
    <dbReference type="NCBI Taxonomy" id="158847"/>
    <lineage>
        <taxon>Bacteria</taxon>
        <taxon>Bacillati</taxon>
        <taxon>Bacillota</taxon>
        <taxon>Negativicutes</taxon>
        <taxon>Selenomonadales</taxon>
        <taxon>Selenomonadaceae</taxon>
        <taxon>Megamonas</taxon>
    </lineage>
</organism>
<dbReference type="InterPro" id="IPR039672">
    <property type="entry name" value="MFS_2"/>
</dbReference>
<dbReference type="GO" id="GO:0015293">
    <property type="term" value="F:symporter activity"/>
    <property type="evidence" value="ECO:0007669"/>
    <property type="project" value="UniProtKB-KW"/>
</dbReference>
<dbReference type="InterPro" id="IPR036259">
    <property type="entry name" value="MFS_trans_sf"/>
</dbReference>
<dbReference type="Proteomes" id="UP000255234">
    <property type="component" value="Unassembled WGS sequence"/>
</dbReference>